<dbReference type="Proteomes" id="UP001189429">
    <property type="component" value="Unassembled WGS sequence"/>
</dbReference>
<name>A0ABN9Q322_9DINO</name>
<accession>A0ABN9Q322</accession>
<feature type="region of interest" description="Disordered" evidence="1">
    <location>
        <begin position="26"/>
        <end position="80"/>
    </location>
</feature>
<evidence type="ECO:0000313" key="3">
    <source>
        <dbReference type="Proteomes" id="UP001189429"/>
    </source>
</evidence>
<sequence>GAATMLARRISLPAGFDQGLALDRRLPTSFDQDGDHSPFSSAQARRRTTAAEAAAGLPQPGCRPHVAMPAFWEPRDDPAS</sequence>
<dbReference type="EMBL" id="CAUYUJ010002008">
    <property type="protein sequence ID" value="CAK0798755.1"/>
    <property type="molecule type" value="Genomic_DNA"/>
</dbReference>
<protein>
    <submittedName>
        <fullName evidence="2">Uncharacterized protein</fullName>
    </submittedName>
</protein>
<reference evidence="2" key="1">
    <citation type="submission" date="2023-10" db="EMBL/GenBank/DDBJ databases">
        <authorList>
            <person name="Chen Y."/>
            <person name="Shah S."/>
            <person name="Dougan E. K."/>
            <person name="Thang M."/>
            <person name="Chan C."/>
        </authorList>
    </citation>
    <scope>NUCLEOTIDE SEQUENCE [LARGE SCALE GENOMIC DNA]</scope>
</reference>
<gene>
    <name evidence="2" type="ORF">PCOR1329_LOCUS7418</name>
</gene>
<keyword evidence="3" id="KW-1185">Reference proteome</keyword>
<evidence type="ECO:0000256" key="1">
    <source>
        <dbReference type="SAM" id="MobiDB-lite"/>
    </source>
</evidence>
<organism evidence="2 3">
    <name type="scientific">Prorocentrum cordatum</name>
    <dbReference type="NCBI Taxonomy" id="2364126"/>
    <lineage>
        <taxon>Eukaryota</taxon>
        <taxon>Sar</taxon>
        <taxon>Alveolata</taxon>
        <taxon>Dinophyceae</taxon>
        <taxon>Prorocentrales</taxon>
        <taxon>Prorocentraceae</taxon>
        <taxon>Prorocentrum</taxon>
    </lineage>
</organism>
<comment type="caution">
    <text evidence="2">The sequence shown here is derived from an EMBL/GenBank/DDBJ whole genome shotgun (WGS) entry which is preliminary data.</text>
</comment>
<feature type="non-terminal residue" evidence="2">
    <location>
        <position position="1"/>
    </location>
</feature>
<proteinExistence type="predicted"/>
<evidence type="ECO:0000313" key="2">
    <source>
        <dbReference type="EMBL" id="CAK0798755.1"/>
    </source>
</evidence>